<gene>
    <name evidence="1" type="ORF">ERS013200_01839</name>
</gene>
<reference evidence="1 2" key="1">
    <citation type="submission" date="2015-07" db="EMBL/GenBank/DDBJ databases">
        <authorList>
            <consortium name="Pathogen Informatics"/>
        </authorList>
    </citation>
    <scope>NUCLEOTIDE SEQUENCE [LARGE SCALE GENOMIC DNA]</scope>
    <source>
        <strain evidence="1 2">A316</strain>
    </source>
</reference>
<name>A0A655QMX7_VIBCL</name>
<dbReference type="EMBL" id="CWQY01000010">
    <property type="protein sequence ID" value="CSC62315.1"/>
    <property type="molecule type" value="Genomic_DNA"/>
</dbReference>
<evidence type="ECO:0000313" key="2">
    <source>
        <dbReference type="Proteomes" id="UP000041770"/>
    </source>
</evidence>
<dbReference type="AlphaFoldDB" id="A0A655QMX7"/>
<sequence>MTRHGIDHEQGFNRIDRFMQRLDLRHHLLINRQTTCGIDNQYVVEFLLSVINCSVSDINRFLIRCGREEINA</sequence>
<dbReference type="Proteomes" id="UP000041770">
    <property type="component" value="Unassembled WGS sequence"/>
</dbReference>
<accession>A0A655QMX7</accession>
<proteinExistence type="predicted"/>
<organism evidence="1 2">
    <name type="scientific">Vibrio cholerae</name>
    <dbReference type="NCBI Taxonomy" id="666"/>
    <lineage>
        <taxon>Bacteria</taxon>
        <taxon>Pseudomonadati</taxon>
        <taxon>Pseudomonadota</taxon>
        <taxon>Gammaproteobacteria</taxon>
        <taxon>Vibrionales</taxon>
        <taxon>Vibrionaceae</taxon>
        <taxon>Vibrio</taxon>
    </lineage>
</organism>
<protein>
    <submittedName>
        <fullName evidence="1">Uncharacterized protein</fullName>
    </submittedName>
</protein>
<evidence type="ECO:0000313" key="1">
    <source>
        <dbReference type="EMBL" id="CSC62315.1"/>
    </source>
</evidence>